<dbReference type="SUPFAM" id="SSF56014">
    <property type="entry name" value="Nitrite and sulphite reductase 4Fe-4S domain-like"/>
    <property type="match status" value="1"/>
</dbReference>
<comment type="caution">
    <text evidence="8">The sequence shown here is derived from an EMBL/GenBank/DDBJ whole genome shotgun (WGS) entry which is preliminary data.</text>
</comment>
<dbReference type="EMBL" id="JACOQL010000001">
    <property type="protein sequence ID" value="MBC9245930.1"/>
    <property type="molecule type" value="Genomic_DNA"/>
</dbReference>
<dbReference type="PANTHER" id="PTHR32439">
    <property type="entry name" value="FERREDOXIN--NITRITE REDUCTASE, CHLOROPLASTIC"/>
    <property type="match status" value="1"/>
</dbReference>
<keyword evidence="3" id="KW-0479">Metal-binding</keyword>
<evidence type="ECO:0000256" key="4">
    <source>
        <dbReference type="ARBA" id="ARBA00023002"/>
    </source>
</evidence>
<keyword evidence="6" id="KW-0411">Iron-sulfur</keyword>
<dbReference type="InterPro" id="IPR005117">
    <property type="entry name" value="NiRdtase/SiRdtase_haem-b_fer"/>
</dbReference>
<dbReference type="EC" id="1.14.13.83" evidence="8"/>
<keyword evidence="5" id="KW-0408">Iron</keyword>
<dbReference type="InterPro" id="IPR012798">
    <property type="entry name" value="Cbl_synth_CobG-like"/>
</dbReference>
<reference evidence="8" key="1">
    <citation type="submission" date="2020-08" db="EMBL/GenBank/DDBJ databases">
        <title>Paracoccus amoyensis sp. nov., isolated from the surface seawater at coast of Xiamen, Fujian.</title>
        <authorList>
            <person name="Lyu L."/>
        </authorList>
    </citation>
    <scope>NUCLEOTIDE SEQUENCE</scope>
    <source>
        <strain evidence="8">11-3</strain>
    </source>
</reference>
<dbReference type="Proteomes" id="UP000608594">
    <property type="component" value="Unassembled WGS sequence"/>
</dbReference>
<dbReference type="GO" id="GO:0046872">
    <property type="term" value="F:metal ion binding"/>
    <property type="evidence" value="ECO:0007669"/>
    <property type="project" value="UniProtKB-KW"/>
</dbReference>
<evidence type="ECO:0000256" key="1">
    <source>
        <dbReference type="ARBA" id="ARBA00022485"/>
    </source>
</evidence>
<dbReference type="Gene3D" id="3.90.480.10">
    <property type="entry name" value="Sulfite Reductase Hemoprotein,Domain 2"/>
    <property type="match status" value="1"/>
</dbReference>
<dbReference type="GO" id="GO:0020037">
    <property type="term" value="F:heme binding"/>
    <property type="evidence" value="ECO:0007669"/>
    <property type="project" value="InterPro"/>
</dbReference>
<evidence type="ECO:0000259" key="7">
    <source>
        <dbReference type="Pfam" id="PF03460"/>
    </source>
</evidence>
<dbReference type="AlphaFoldDB" id="A0A926GL20"/>
<dbReference type="InterPro" id="IPR051329">
    <property type="entry name" value="NIR_SIR_4Fe-4S"/>
</dbReference>
<gene>
    <name evidence="8" type="primary">cobG</name>
    <name evidence="8" type="ORF">H4P12_04190</name>
</gene>
<dbReference type="NCBIfam" id="TIGR02435">
    <property type="entry name" value="CobG"/>
    <property type="match status" value="1"/>
</dbReference>
<proteinExistence type="predicted"/>
<evidence type="ECO:0000256" key="3">
    <source>
        <dbReference type="ARBA" id="ARBA00022723"/>
    </source>
</evidence>
<name>A0A926GL20_9RHOB</name>
<sequence>MSAPILRGWCPGAYRPMASGDGLVVRIRPPLGELSSSQAIGLADLARRYGHGIIQMTNRANLQIRGVAESDHAKMLDRLVALDLVPHDSRLDAQNIILDPLRASPSNDVQAKIAVALSEALHDPEPISLPAKFGFVVDTGAARRLGHISGDIRIEAHRDTLLVRADGCRMGRPVHSVTEAVSNALMLTRWFLETGGVNAEGRGRMADLIASGAVPPEPLRGTLPPNPAADPPLPGPTQNGYCVAAAFGQLTSDDLHFLADCGAPWMRLTPWRMMFLPIVELPMGFPRASTLIADPLQPLLRVDACPGAPACPQASVETRALARKLAPSLRPQETLHISGCGKGCARSRPADVTLVGRNGRFDLVRHGTAKDIPDVCSIAPDTVPDFIYR</sequence>
<dbReference type="GO" id="GO:0051539">
    <property type="term" value="F:4 iron, 4 sulfur cluster binding"/>
    <property type="evidence" value="ECO:0007669"/>
    <property type="project" value="UniProtKB-KW"/>
</dbReference>
<organism evidence="8 9">
    <name type="scientific">Paracoccus amoyensis</name>
    <dbReference type="NCBI Taxonomy" id="2760093"/>
    <lineage>
        <taxon>Bacteria</taxon>
        <taxon>Pseudomonadati</taxon>
        <taxon>Pseudomonadota</taxon>
        <taxon>Alphaproteobacteria</taxon>
        <taxon>Rhodobacterales</taxon>
        <taxon>Paracoccaceae</taxon>
        <taxon>Paracoccus</taxon>
    </lineage>
</organism>
<dbReference type="InterPro" id="IPR036136">
    <property type="entry name" value="Nit/Sulf_reduc_fer-like_dom_sf"/>
</dbReference>
<dbReference type="InterPro" id="IPR006066">
    <property type="entry name" value="NO2/SO3_Rdtase_FeS/sirohaem_BS"/>
</dbReference>
<dbReference type="PROSITE" id="PS00365">
    <property type="entry name" value="NIR_SIR"/>
    <property type="match status" value="1"/>
</dbReference>
<dbReference type="PANTHER" id="PTHR32439:SF9">
    <property type="entry name" value="BLR3264 PROTEIN"/>
    <property type="match status" value="1"/>
</dbReference>
<evidence type="ECO:0000313" key="9">
    <source>
        <dbReference type="Proteomes" id="UP000608594"/>
    </source>
</evidence>
<dbReference type="Gene3D" id="3.30.413.10">
    <property type="entry name" value="Sulfite Reductase Hemoprotein, domain 1"/>
    <property type="match status" value="2"/>
</dbReference>
<protein>
    <submittedName>
        <fullName evidence="8">Precorrin-3B synthase</fullName>
        <ecNumber evidence="8">1.14.13.83</ecNumber>
    </submittedName>
</protein>
<evidence type="ECO:0000313" key="8">
    <source>
        <dbReference type="EMBL" id="MBC9245930.1"/>
    </source>
</evidence>
<feature type="domain" description="Nitrite/Sulfite reductase ferredoxin-like" evidence="7">
    <location>
        <begin position="16"/>
        <end position="81"/>
    </location>
</feature>
<keyword evidence="4 8" id="KW-0560">Oxidoreductase</keyword>
<dbReference type="GO" id="GO:0043818">
    <property type="term" value="F:precorrin-3B synthase activity"/>
    <property type="evidence" value="ECO:0007669"/>
    <property type="project" value="UniProtKB-EC"/>
</dbReference>
<evidence type="ECO:0000256" key="5">
    <source>
        <dbReference type="ARBA" id="ARBA00023004"/>
    </source>
</evidence>
<keyword evidence="2" id="KW-0349">Heme</keyword>
<dbReference type="InterPro" id="IPR045854">
    <property type="entry name" value="NO2/SO3_Rdtase_4Fe4S_sf"/>
</dbReference>
<dbReference type="RefSeq" id="WP_187792311.1">
    <property type="nucleotide sequence ID" value="NZ_JACOQL010000001.1"/>
</dbReference>
<dbReference type="SUPFAM" id="SSF55124">
    <property type="entry name" value="Nitrite/Sulfite reductase N-terminal domain-like"/>
    <property type="match status" value="1"/>
</dbReference>
<accession>A0A926GL20</accession>
<evidence type="ECO:0000256" key="6">
    <source>
        <dbReference type="ARBA" id="ARBA00023014"/>
    </source>
</evidence>
<keyword evidence="9" id="KW-1185">Reference proteome</keyword>
<dbReference type="Pfam" id="PF03460">
    <property type="entry name" value="NIR_SIR_ferr"/>
    <property type="match status" value="1"/>
</dbReference>
<evidence type="ECO:0000256" key="2">
    <source>
        <dbReference type="ARBA" id="ARBA00022617"/>
    </source>
</evidence>
<keyword evidence="1" id="KW-0004">4Fe-4S</keyword>